<reference evidence="2" key="1">
    <citation type="submission" date="2023-01" db="EMBL/GenBank/DDBJ databases">
        <authorList>
            <person name="Van Ghelder C."/>
            <person name="Rancurel C."/>
        </authorList>
    </citation>
    <scope>NUCLEOTIDE SEQUENCE</scope>
    <source>
        <strain evidence="2">CNCM I-4278</strain>
    </source>
</reference>
<evidence type="ECO:0000313" key="2">
    <source>
        <dbReference type="EMBL" id="CAI6332787.1"/>
    </source>
</evidence>
<accession>A0A9W4UD39</accession>
<dbReference type="PANTHER" id="PTHR31896">
    <property type="entry name" value="FAMILY REGULATORY PROTEIN, PUTATIVE (AFU_ORTHOLOGUE AFUA_3G14730)-RELATED"/>
    <property type="match status" value="1"/>
</dbReference>
<sequence length="525" mass="58024">MIKLFSPACQSAKPSITFKSLWANIERFITYCFLAVGFKMSSSMKNFHLTTLDQTMLRMYVRQLLIFQTEDLSSSKDTVRALRKSFLATLRQLPFLAGTSCPASEPAGQLTLKYPEFFSDGLVDERLDVNHSLVDDPSLRFDDLEAEGFSPSKFASDTFCPKLLRDHPGLDDALAEGLVSFKKMNPIPALAAKISFIAGGLILSVYAHHNVTDGAGIASFYRMWSSNSSAVGPNPSINLHPVEIEEMESQRRALDNLAMSSEPAECPEVRYPGTKSSKPALRSVPYDLSAKVIVFSSSTISRLASELSSLAGTRVSSFTTLVTLIWMQITLSRDANLGEKGIKTTKLTMAFDHRKNLKDYVSDTYLGNCATGITASYSVSEMLSAGSTKIAPENLAPIARSVSETLSSTTLDWLKPRLSLFARTPNPHHLGLDVDIFNGPDLFVTSWMHIGTDCEWNIPGVVGHGPKAIRKPKSKTEGNIHILPRLKQSEFEVPFEVMLCLEESEMERMVSRLRDEGWAERIVDA</sequence>
<organism evidence="2 3">
    <name type="scientific">Periconia digitata</name>
    <dbReference type="NCBI Taxonomy" id="1303443"/>
    <lineage>
        <taxon>Eukaryota</taxon>
        <taxon>Fungi</taxon>
        <taxon>Dikarya</taxon>
        <taxon>Ascomycota</taxon>
        <taxon>Pezizomycotina</taxon>
        <taxon>Dothideomycetes</taxon>
        <taxon>Pleosporomycetidae</taxon>
        <taxon>Pleosporales</taxon>
        <taxon>Massarineae</taxon>
        <taxon>Periconiaceae</taxon>
        <taxon>Periconia</taxon>
    </lineage>
</organism>
<keyword evidence="1" id="KW-0808">Transferase</keyword>
<dbReference type="OrthoDB" id="1862401at2759"/>
<comment type="caution">
    <text evidence="2">The sequence shown here is derived from an EMBL/GenBank/DDBJ whole genome shotgun (WGS) entry which is preliminary data.</text>
</comment>
<evidence type="ECO:0000256" key="1">
    <source>
        <dbReference type="ARBA" id="ARBA00022679"/>
    </source>
</evidence>
<evidence type="ECO:0000313" key="3">
    <source>
        <dbReference type="Proteomes" id="UP001152607"/>
    </source>
</evidence>
<dbReference type="Gene3D" id="3.30.559.10">
    <property type="entry name" value="Chloramphenicol acetyltransferase-like domain"/>
    <property type="match status" value="2"/>
</dbReference>
<dbReference type="AlphaFoldDB" id="A0A9W4UD39"/>
<dbReference type="GO" id="GO:0016740">
    <property type="term" value="F:transferase activity"/>
    <property type="evidence" value="ECO:0007669"/>
    <property type="project" value="UniProtKB-KW"/>
</dbReference>
<dbReference type="Pfam" id="PF02458">
    <property type="entry name" value="Transferase"/>
    <property type="match status" value="1"/>
</dbReference>
<gene>
    <name evidence="2" type="ORF">PDIGIT_LOCUS5817</name>
</gene>
<dbReference type="Proteomes" id="UP001152607">
    <property type="component" value="Unassembled WGS sequence"/>
</dbReference>
<dbReference type="InterPro" id="IPR051283">
    <property type="entry name" value="Sec_Metabolite_Acyltrans"/>
</dbReference>
<proteinExistence type="predicted"/>
<name>A0A9W4UD39_9PLEO</name>
<dbReference type="EMBL" id="CAOQHR010000003">
    <property type="protein sequence ID" value="CAI6332787.1"/>
    <property type="molecule type" value="Genomic_DNA"/>
</dbReference>
<protein>
    <submittedName>
        <fullName evidence="2">Uncharacterized protein</fullName>
    </submittedName>
</protein>
<dbReference type="InterPro" id="IPR023213">
    <property type="entry name" value="CAT-like_dom_sf"/>
</dbReference>
<dbReference type="PANTHER" id="PTHR31896:SF64">
    <property type="entry name" value="TRICHOTHECENE 3-O-ACETYLTRANSFERASE"/>
    <property type="match status" value="1"/>
</dbReference>
<keyword evidence="3" id="KW-1185">Reference proteome</keyword>